<dbReference type="CDD" id="cd04693">
    <property type="entry name" value="NUDIX_Hydrolase"/>
    <property type="match status" value="1"/>
</dbReference>
<sequence length="177" mass="20562">METWDIYDKDRKLTDKQMNRGDTFEQGAYHLVIHVCLFNQLGEMLIQQRQPDKEDWKNMWDITVGGSAIAGETSQQAAQREVKEEIGYTLNLRNRRPSLTVNFENGFDDYYLIETDLTISNLSLPTEEVKKVKWASKDDLINMISEGLFIPYHGPLIALLFDMRYSMGAHNQRIGRI</sequence>
<dbReference type="Proteomes" id="UP000339690">
    <property type="component" value="Chromosome"/>
</dbReference>
<proteinExistence type="predicted"/>
<dbReference type="KEGG" id="grc:GI584_15045"/>
<dbReference type="InterPro" id="IPR020084">
    <property type="entry name" value="NUDIX_hydrolase_CS"/>
</dbReference>
<keyword evidence="1" id="KW-0378">Hydrolase</keyword>
<evidence type="ECO:0000313" key="3">
    <source>
        <dbReference type="EMBL" id="QGH35285.1"/>
    </source>
</evidence>
<dbReference type="Pfam" id="PF00293">
    <property type="entry name" value="NUDIX"/>
    <property type="match status" value="1"/>
</dbReference>
<dbReference type="InterPro" id="IPR015797">
    <property type="entry name" value="NUDIX_hydrolase-like_dom_sf"/>
</dbReference>
<keyword evidence="4" id="KW-1185">Reference proteome</keyword>
<dbReference type="PANTHER" id="PTHR10885">
    <property type="entry name" value="ISOPENTENYL-DIPHOSPHATE DELTA-ISOMERASE"/>
    <property type="match status" value="1"/>
</dbReference>
<protein>
    <submittedName>
        <fullName evidence="3">NUDIX domain-containing protein</fullName>
    </submittedName>
</protein>
<dbReference type="PROSITE" id="PS51462">
    <property type="entry name" value="NUDIX"/>
    <property type="match status" value="1"/>
</dbReference>
<name>A0A5Q2TKX0_9BACI</name>
<accession>A0A5Q2TKX0</accession>
<dbReference type="GO" id="GO:0016787">
    <property type="term" value="F:hydrolase activity"/>
    <property type="evidence" value="ECO:0007669"/>
    <property type="project" value="UniProtKB-KW"/>
</dbReference>
<dbReference type="PANTHER" id="PTHR10885:SF0">
    <property type="entry name" value="ISOPENTENYL-DIPHOSPHATE DELTA-ISOMERASE"/>
    <property type="match status" value="1"/>
</dbReference>
<dbReference type="SUPFAM" id="SSF55811">
    <property type="entry name" value="Nudix"/>
    <property type="match status" value="1"/>
</dbReference>
<gene>
    <name evidence="3" type="ORF">GI584_15045</name>
</gene>
<dbReference type="RefSeq" id="WP_153791719.1">
    <property type="nucleotide sequence ID" value="NZ_CP045915.1"/>
</dbReference>
<evidence type="ECO:0000313" key="4">
    <source>
        <dbReference type="Proteomes" id="UP000339690"/>
    </source>
</evidence>
<dbReference type="InterPro" id="IPR000086">
    <property type="entry name" value="NUDIX_hydrolase_dom"/>
</dbReference>
<dbReference type="AlphaFoldDB" id="A0A5Q2TKX0"/>
<dbReference type="EMBL" id="CP045915">
    <property type="protein sequence ID" value="QGH35285.1"/>
    <property type="molecule type" value="Genomic_DNA"/>
</dbReference>
<feature type="domain" description="Nudix hydrolase" evidence="2">
    <location>
        <begin position="28"/>
        <end position="157"/>
    </location>
</feature>
<reference evidence="3 4" key="1">
    <citation type="submission" date="2019-11" db="EMBL/GenBank/DDBJ databases">
        <title>Gracilibacillus salitolerans sp. nov., a moderate halophile isolated from a saline soil in northwest China.</title>
        <authorList>
            <person name="Gan L."/>
        </authorList>
    </citation>
    <scope>NUCLEOTIDE SEQUENCE [LARGE SCALE GENOMIC DNA]</scope>
    <source>
        <strain evidence="3 4">SCU50</strain>
    </source>
</reference>
<dbReference type="PROSITE" id="PS00893">
    <property type="entry name" value="NUDIX_BOX"/>
    <property type="match status" value="1"/>
</dbReference>
<evidence type="ECO:0000259" key="2">
    <source>
        <dbReference type="PROSITE" id="PS51462"/>
    </source>
</evidence>
<dbReference type="Gene3D" id="3.90.79.10">
    <property type="entry name" value="Nucleoside Triphosphate Pyrophosphohydrolase"/>
    <property type="match status" value="1"/>
</dbReference>
<evidence type="ECO:0000256" key="1">
    <source>
        <dbReference type="ARBA" id="ARBA00022801"/>
    </source>
</evidence>
<organism evidence="3 4">
    <name type="scientific">Gracilibacillus salitolerans</name>
    <dbReference type="NCBI Taxonomy" id="2663022"/>
    <lineage>
        <taxon>Bacteria</taxon>
        <taxon>Bacillati</taxon>
        <taxon>Bacillota</taxon>
        <taxon>Bacilli</taxon>
        <taxon>Bacillales</taxon>
        <taxon>Bacillaceae</taxon>
        <taxon>Gracilibacillus</taxon>
    </lineage>
</organism>